<dbReference type="InterPro" id="IPR029058">
    <property type="entry name" value="AB_hydrolase_fold"/>
</dbReference>
<evidence type="ECO:0000256" key="3">
    <source>
        <dbReference type="RuleBase" id="RU361235"/>
    </source>
</evidence>
<dbReference type="KEGG" id="marz:MARA_10180"/>
<protein>
    <recommendedName>
        <fullName evidence="3">Carboxylic ester hydrolase</fullName>
        <ecNumber evidence="3">3.1.1.-</ecNumber>
    </recommendedName>
</protein>
<dbReference type="InterPro" id="IPR019826">
    <property type="entry name" value="Carboxylesterase_B_AS"/>
</dbReference>
<feature type="region of interest" description="Disordered" evidence="4">
    <location>
        <begin position="58"/>
        <end position="80"/>
    </location>
</feature>
<organism evidence="6 7">
    <name type="scientific">Mycolicibacterium arabiense</name>
    <dbReference type="NCBI Taxonomy" id="1286181"/>
    <lineage>
        <taxon>Bacteria</taxon>
        <taxon>Bacillati</taxon>
        <taxon>Actinomycetota</taxon>
        <taxon>Actinomycetes</taxon>
        <taxon>Mycobacteriales</taxon>
        <taxon>Mycobacteriaceae</taxon>
        <taxon>Mycolicibacterium</taxon>
    </lineage>
</organism>
<evidence type="ECO:0000313" key="6">
    <source>
        <dbReference type="EMBL" id="BBY47550.1"/>
    </source>
</evidence>
<accession>A0A7I7RTK9</accession>
<proteinExistence type="inferred from homology"/>
<name>A0A7I7RTK9_9MYCO</name>
<reference evidence="6 7" key="1">
    <citation type="journal article" date="2019" name="Emerg. Microbes Infect.">
        <title>Comprehensive subspecies identification of 175 nontuberculous mycobacteria species based on 7547 genomic profiles.</title>
        <authorList>
            <person name="Matsumoto Y."/>
            <person name="Kinjo T."/>
            <person name="Motooka D."/>
            <person name="Nabeya D."/>
            <person name="Jung N."/>
            <person name="Uechi K."/>
            <person name="Horii T."/>
            <person name="Iida T."/>
            <person name="Fujita J."/>
            <person name="Nakamura S."/>
        </authorList>
    </citation>
    <scope>NUCLEOTIDE SEQUENCE [LARGE SCALE GENOMIC DNA]</scope>
    <source>
        <strain evidence="6 7">JCM 18538</strain>
    </source>
</reference>
<geneLocation type="plasmid" evidence="7">
    <name>pjcm18538 dna</name>
</geneLocation>
<dbReference type="InterPro" id="IPR050309">
    <property type="entry name" value="Type-B_Carboxylest/Lipase"/>
</dbReference>
<evidence type="ECO:0000256" key="4">
    <source>
        <dbReference type="SAM" id="MobiDB-lite"/>
    </source>
</evidence>
<keyword evidence="7" id="KW-1185">Reference proteome</keyword>
<dbReference type="PANTHER" id="PTHR11559">
    <property type="entry name" value="CARBOXYLESTERASE"/>
    <property type="match status" value="1"/>
</dbReference>
<evidence type="ECO:0000256" key="1">
    <source>
        <dbReference type="ARBA" id="ARBA00005964"/>
    </source>
</evidence>
<dbReference type="PROSITE" id="PS00122">
    <property type="entry name" value="CARBOXYLESTERASE_B_1"/>
    <property type="match status" value="1"/>
</dbReference>
<feature type="region of interest" description="Disordered" evidence="4">
    <location>
        <begin position="1"/>
        <end position="37"/>
    </location>
</feature>
<feature type="domain" description="Carboxylesterase type B" evidence="5">
    <location>
        <begin position="23"/>
        <end position="511"/>
    </location>
</feature>
<dbReference type="Gene3D" id="3.40.50.1820">
    <property type="entry name" value="alpha/beta hydrolase"/>
    <property type="match status" value="1"/>
</dbReference>
<dbReference type="InterPro" id="IPR002018">
    <property type="entry name" value="CarbesteraseB"/>
</dbReference>
<dbReference type="EC" id="3.1.1.-" evidence="3"/>
<dbReference type="AlphaFoldDB" id="A0A7I7RTK9"/>
<comment type="similarity">
    <text evidence="1 3">Belongs to the type-B carboxylesterase/lipase family.</text>
</comment>
<gene>
    <name evidence="6" type="ORF">MARA_10180</name>
</gene>
<dbReference type="SUPFAM" id="SSF53474">
    <property type="entry name" value="alpha/beta-Hydrolases"/>
    <property type="match status" value="1"/>
</dbReference>
<evidence type="ECO:0000313" key="7">
    <source>
        <dbReference type="Proteomes" id="UP000467428"/>
    </source>
</evidence>
<evidence type="ECO:0000259" key="5">
    <source>
        <dbReference type="Pfam" id="PF00135"/>
    </source>
</evidence>
<dbReference type="GO" id="GO:0016787">
    <property type="term" value="F:hydrolase activity"/>
    <property type="evidence" value="ECO:0007669"/>
    <property type="project" value="UniProtKB-KW"/>
</dbReference>
<dbReference type="Proteomes" id="UP000467428">
    <property type="component" value="Chromosome"/>
</dbReference>
<sequence>MTGQSDPSVPDSIGSKSPGPRSHPVVDTAYGPVRGVDDGSVKVWRGVRYAAPPSGEFRWRAPRPPEPWTEPADATRVGPACPQPTDPRIPVDLGAPQGEDCLTLNVWASSDTQPGDGKPVLVWVHGGAYILGSAAQPLYRGGVLTGTGEAVVVTLNYRLGAFGFMDLSSFSTPRTRFEGNLGLRDVLFALQWVRDNVAAFGGDPGRVTLFGESAGGGIVTTLLATPEAGGLFAGAIAQSSPVTSVYDAGRARRVAEQFLDVLGLDASDADRLVTAPTGELLTASKRLFDDVPVRTPGTLGFAPIVDGDLVPDYPVNVARAGNTHPVPLIIGTNRHEAALFRFMKSPLMPITPEAIKAMFSQIAAEQPDLRLPTEAELQAAYRGRGKTPGMGVARDIGFRMPSIWFAEGHGRVAPVYTYRFDWATPMLRMLRLGAAHATELPYVWGNLVIGPRDPTFKLGGLKTGTAVSERVRARWLNFAAHGEPDGLPGEPRWRPYRESDRATLVIDKRDAVLDDPDRDMRAAWGDAVLSFR</sequence>
<dbReference type="Pfam" id="PF00135">
    <property type="entry name" value="COesterase"/>
    <property type="match status" value="1"/>
</dbReference>
<dbReference type="EMBL" id="AP022593">
    <property type="protein sequence ID" value="BBY47550.1"/>
    <property type="molecule type" value="Genomic_DNA"/>
</dbReference>
<keyword evidence="2 3" id="KW-0378">Hydrolase</keyword>
<evidence type="ECO:0000256" key="2">
    <source>
        <dbReference type="ARBA" id="ARBA00022801"/>
    </source>
</evidence>